<dbReference type="Ensembl" id="ENSACLT00000049961.1">
    <property type="protein sequence ID" value="ENSACLP00000062416.1"/>
    <property type="gene ID" value="ENSACLG00000032995.1"/>
</dbReference>
<name>A0AAX7UAV8_ASTCA</name>
<dbReference type="InterPro" id="IPR009003">
    <property type="entry name" value="Peptidase_S1_PA"/>
</dbReference>
<keyword evidence="1" id="KW-1015">Disulfide bond</keyword>
<dbReference type="GeneTree" id="ENSGT00940000177226"/>
<evidence type="ECO:0000313" key="4">
    <source>
        <dbReference type="Proteomes" id="UP000265100"/>
    </source>
</evidence>
<dbReference type="Gene3D" id="2.40.10.10">
    <property type="entry name" value="Trypsin-like serine proteases"/>
    <property type="match status" value="1"/>
</dbReference>
<dbReference type="GO" id="GO:0006508">
    <property type="term" value="P:proteolysis"/>
    <property type="evidence" value="ECO:0007669"/>
    <property type="project" value="InterPro"/>
</dbReference>
<dbReference type="GO" id="GO:0004252">
    <property type="term" value="F:serine-type endopeptidase activity"/>
    <property type="evidence" value="ECO:0007669"/>
    <property type="project" value="InterPro"/>
</dbReference>
<dbReference type="InterPro" id="IPR043504">
    <property type="entry name" value="Peptidase_S1_PA_chymotrypsin"/>
</dbReference>
<evidence type="ECO:0000259" key="2">
    <source>
        <dbReference type="Pfam" id="PF00089"/>
    </source>
</evidence>
<protein>
    <recommendedName>
        <fullName evidence="2">Peptidase S1 domain-containing protein</fullName>
    </recommendedName>
</protein>
<evidence type="ECO:0000256" key="1">
    <source>
        <dbReference type="ARBA" id="ARBA00023157"/>
    </source>
</evidence>
<sequence>MKYRFEPHSLPFMAHVRSERSVCGGILIDPQWVLTAAHCKEFYNLKHFYNVEISFSCGKIS</sequence>
<dbReference type="PANTHER" id="PTHR24271">
    <property type="entry name" value="KALLIKREIN-RELATED"/>
    <property type="match status" value="1"/>
</dbReference>
<accession>A0AAX7UAV8</accession>
<organism evidence="3 4">
    <name type="scientific">Astatotilapia calliptera</name>
    <name type="common">Eastern happy</name>
    <name type="synonym">Chromis callipterus</name>
    <dbReference type="NCBI Taxonomy" id="8154"/>
    <lineage>
        <taxon>Eukaryota</taxon>
        <taxon>Metazoa</taxon>
        <taxon>Chordata</taxon>
        <taxon>Craniata</taxon>
        <taxon>Vertebrata</taxon>
        <taxon>Euteleostomi</taxon>
        <taxon>Actinopterygii</taxon>
        <taxon>Neopterygii</taxon>
        <taxon>Teleostei</taxon>
        <taxon>Neoteleostei</taxon>
        <taxon>Acanthomorphata</taxon>
        <taxon>Ovalentaria</taxon>
        <taxon>Cichlomorphae</taxon>
        <taxon>Cichliformes</taxon>
        <taxon>Cichlidae</taxon>
        <taxon>African cichlids</taxon>
        <taxon>Pseudocrenilabrinae</taxon>
        <taxon>Haplochromini</taxon>
        <taxon>Astatotilapia</taxon>
    </lineage>
</organism>
<keyword evidence="4" id="KW-1185">Reference proteome</keyword>
<feature type="domain" description="Peptidase S1" evidence="2">
    <location>
        <begin position="5"/>
        <end position="41"/>
    </location>
</feature>
<reference evidence="4" key="2">
    <citation type="submission" date="2023-03" db="EMBL/GenBank/DDBJ databases">
        <authorList>
            <consortium name="Wellcome Sanger Institute Data Sharing"/>
        </authorList>
    </citation>
    <scope>NUCLEOTIDE SEQUENCE [LARGE SCALE GENOMIC DNA]</scope>
</reference>
<proteinExistence type="predicted"/>
<dbReference type="Pfam" id="PF00089">
    <property type="entry name" value="Trypsin"/>
    <property type="match status" value="1"/>
</dbReference>
<dbReference type="Proteomes" id="UP000265100">
    <property type="component" value="Chromosome 12"/>
</dbReference>
<evidence type="ECO:0000313" key="3">
    <source>
        <dbReference type="Ensembl" id="ENSACLP00000062416.1"/>
    </source>
</evidence>
<dbReference type="SUPFAM" id="SSF50494">
    <property type="entry name" value="Trypsin-like serine proteases"/>
    <property type="match status" value="1"/>
</dbReference>
<reference evidence="3" key="3">
    <citation type="submission" date="2025-08" db="UniProtKB">
        <authorList>
            <consortium name="Ensembl"/>
        </authorList>
    </citation>
    <scope>IDENTIFICATION</scope>
</reference>
<dbReference type="PROSITE" id="PS00134">
    <property type="entry name" value="TRYPSIN_HIS"/>
    <property type="match status" value="1"/>
</dbReference>
<dbReference type="PANTHER" id="PTHR24271:SF52">
    <property type="entry name" value="GRANZYME K"/>
    <property type="match status" value="1"/>
</dbReference>
<reference evidence="3" key="4">
    <citation type="submission" date="2025-09" db="UniProtKB">
        <authorList>
            <consortium name="Ensembl"/>
        </authorList>
    </citation>
    <scope>IDENTIFICATION</scope>
</reference>
<dbReference type="AlphaFoldDB" id="A0AAX7UAV8"/>
<reference evidence="3 4" key="1">
    <citation type="submission" date="2018-05" db="EMBL/GenBank/DDBJ databases">
        <authorList>
            <person name="Datahose"/>
        </authorList>
    </citation>
    <scope>NUCLEOTIDE SEQUENCE</scope>
</reference>
<dbReference type="InterPro" id="IPR018114">
    <property type="entry name" value="TRYPSIN_HIS"/>
</dbReference>
<dbReference type="InterPro" id="IPR001254">
    <property type="entry name" value="Trypsin_dom"/>
</dbReference>